<dbReference type="PANTHER" id="PTHR42867:SF1">
    <property type="entry name" value="MEMBRANE PROTEIN-RELATED"/>
    <property type="match status" value="1"/>
</dbReference>
<proteinExistence type="predicted"/>
<feature type="transmembrane region" description="Helical" evidence="1">
    <location>
        <begin position="113"/>
        <end position="133"/>
    </location>
</feature>
<accession>A0A809RBE8</accession>
<dbReference type="PANTHER" id="PTHR42867">
    <property type="entry name" value="MEMBRANE PROTEIN-RELATED"/>
    <property type="match status" value="1"/>
</dbReference>
<keyword evidence="1" id="KW-0472">Membrane</keyword>
<protein>
    <recommendedName>
        <fullName evidence="4">DUF1385 domain-containing protein</fullName>
    </recommendedName>
</protein>
<dbReference type="KEGG" id="npy:NPRO_23750"/>
<keyword evidence="1" id="KW-0812">Transmembrane</keyword>
<evidence type="ECO:0000256" key="1">
    <source>
        <dbReference type="SAM" id="Phobius"/>
    </source>
</evidence>
<gene>
    <name evidence="2" type="ORF">NPRO_23750</name>
</gene>
<evidence type="ECO:0000313" key="2">
    <source>
        <dbReference type="EMBL" id="BBO24780.1"/>
    </source>
</evidence>
<feature type="transmembrane region" description="Helical" evidence="1">
    <location>
        <begin position="153"/>
        <end position="173"/>
    </location>
</feature>
<dbReference type="InterPro" id="IPR010787">
    <property type="entry name" value="DUF1385"/>
</dbReference>
<dbReference type="AlphaFoldDB" id="A0A809RBE8"/>
<evidence type="ECO:0008006" key="4">
    <source>
        <dbReference type="Google" id="ProtNLM"/>
    </source>
</evidence>
<feature type="transmembrane region" description="Helical" evidence="1">
    <location>
        <begin position="219"/>
        <end position="238"/>
    </location>
</feature>
<dbReference type="Pfam" id="PF07136">
    <property type="entry name" value="DUF1385"/>
    <property type="match status" value="1"/>
</dbReference>
<reference evidence="2" key="1">
    <citation type="journal article" name="DNA Res.">
        <title>The physiological potential of anammox bacteria as revealed by their core genome structure.</title>
        <authorList>
            <person name="Okubo T."/>
            <person name="Toyoda A."/>
            <person name="Fukuhara K."/>
            <person name="Uchiyama I."/>
            <person name="Harigaya Y."/>
            <person name="Kuroiwa M."/>
            <person name="Suzuki T."/>
            <person name="Murakami Y."/>
            <person name="Suwa Y."/>
            <person name="Takami H."/>
        </authorList>
    </citation>
    <scope>NUCLEOTIDE SEQUENCE</scope>
    <source>
        <strain evidence="2">317325-2</strain>
    </source>
</reference>
<evidence type="ECO:0000313" key="3">
    <source>
        <dbReference type="Proteomes" id="UP000662873"/>
    </source>
</evidence>
<dbReference type="EMBL" id="AP021858">
    <property type="protein sequence ID" value="BBO24780.1"/>
    <property type="molecule type" value="Genomic_DNA"/>
</dbReference>
<keyword evidence="1" id="KW-1133">Transmembrane helix</keyword>
<organism evidence="2 3">
    <name type="scientific">Candidatus Nitrosymbiomonas proteolyticus</name>
    <dbReference type="NCBI Taxonomy" id="2608984"/>
    <lineage>
        <taxon>Bacteria</taxon>
        <taxon>Bacillati</taxon>
        <taxon>Armatimonadota</taxon>
        <taxon>Armatimonadota incertae sedis</taxon>
        <taxon>Candidatus Nitrosymbiomonas</taxon>
    </lineage>
</organism>
<dbReference type="Proteomes" id="UP000662873">
    <property type="component" value="Chromosome"/>
</dbReference>
<name>A0A809RBE8_9BACT</name>
<sequence length="340" mass="37447">MPNSEYLQIGGQAIIEGVMMRSPKHFSVGVRAPNGELVLQCEPLEKTWIGRQRWLKLPFLRGTWALLDALTLGYKALRFAGNIQLAPEYQLNEGESKGELDNTPIPPKHNETIGAIQVGMALVVGLLMGLFLFNYLPNFLAIQAKSAGVENPIQINFITEVLKVIFFLGYIYLISLMPDIKRLFQYHGAEHKAINTLEAGQELTLENCRKQTRLHPRCGTSFAIVVLIVSMILFTFMPKPEIESSRILTSIARFLVELPLLPLIAGISFEVIRFAGKMRSSKLINLLLWPGLMSQYLTTRVPDDSMIEVALAALRAVVEADAQAESGPDSGSGLAAAAAG</sequence>
<feature type="transmembrane region" description="Helical" evidence="1">
    <location>
        <begin position="250"/>
        <end position="272"/>
    </location>
</feature>